<evidence type="ECO:0000259" key="1">
    <source>
        <dbReference type="Pfam" id="PF00534"/>
    </source>
</evidence>
<dbReference type="Gene3D" id="3.40.50.2000">
    <property type="entry name" value="Glycogen Phosphorylase B"/>
    <property type="match status" value="2"/>
</dbReference>
<dbReference type="GO" id="GO:0016757">
    <property type="term" value="F:glycosyltransferase activity"/>
    <property type="evidence" value="ECO:0007669"/>
    <property type="project" value="InterPro"/>
</dbReference>
<feature type="domain" description="Glycosyl transferase family 1" evidence="1">
    <location>
        <begin position="203"/>
        <end position="367"/>
    </location>
</feature>
<dbReference type="STRING" id="1123010.SAMN02745724_00368"/>
<reference evidence="2 3" key="1">
    <citation type="submission" date="2016-10" db="EMBL/GenBank/DDBJ databases">
        <authorList>
            <person name="de Groot N.N."/>
        </authorList>
    </citation>
    <scope>NUCLEOTIDE SEQUENCE [LARGE SCALE GENOMIC DNA]</scope>
    <source>
        <strain evidence="2 3">DSM 6059</strain>
    </source>
</reference>
<dbReference type="InterPro" id="IPR001296">
    <property type="entry name" value="Glyco_trans_1"/>
</dbReference>
<sequence length="391" mass="44098">MKHIAVVLPDFPIPSETFVVTEIKSLLKMGHKITVFCFNRELHWIELPDKVNVIELDSTISNEIGGLFRFNPMNLVKSFICAYHLQEISIKSLLFYGVKLATLAKKYGCEHFHCHFLHNVMAYVLVAAKLADVTVSGVGHGHDVDVNSHDLKYKLQMCNFCIAVCQDMNNTFSLLGAKHHYLLHSGVDVSHFALNPPPDHNNVRNRRLRLLFVGRLVAKKGLKYALEALAKIDAEHRPCLDIVGKGPEYARISEQIKQLHLEEFVCLLGHHTPNWIAQVSGQYDAFIAPFYTPENGETNTSHLAVKEAMAMGLPVITCETTGCREVVSYEVGFIVKPKDTNELKEAIESLNYLKPSIRQKMGILARKRVEVMFDSITQAKKLSNLIEQIHS</sequence>
<keyword evidence="3" id="KW-1185">Reference proteome</keyword>
<evidence type="ECO:0000313" key="2">
    <source>
        <dbReference type="EMBL" id="SFB88738.1"/>
    </source>
</evidence>
<name>A0A1I1ET85_9GAMM</name>
<dbReference type="OrthoDB" id="9772485at2"/>
<dbReference type="EMBL" id="FOLO01000002">
    <property type="protein sequence ID" value="SFB88738.1"/>
    <property type="molecule type" value="Genomic_DNA"/>
</dbReference>
<organism evidence="2 3">
    <name type="scientific">Pseudoalteromonas denitrificans DSM 6059</name>
    <dbReference type="NCBI Taxonomy" id="1123010"/>
    <lineage>
        <taxon>Bacteria</taxon>
        <taxon>Pseudomonadati</taxon>
        <taxon>Pseudomonadota</taxon>
        <taxon>Gammaproteobacteria</taxon>
        <taxon>Alteromonadales</taxon>
        <taxon>Pseudoalteromonadaceae</taxon>
        <taxon>Pseudoalteromonas</taxon>
    </lineage>
</organism>
<dbReference type="RefSeq" id="WP_091979302.1">
    <property type="nucleotide sequence ID" value="NZ_FOLO01000002.1"/>
</dbReference>
<accession>A0A1I1ET85</accession>
<keyword evidence="2" id="KW-0808">Transferase</keyword>
<protein>
    <submittedName>
        <fullName evidence="2">Glycosyltransferase involved in cell wall bisynthesis</fullName>
    </submittedName>
</protein>
<dbReference type="PANTHER" id="PTHR45947:SF14">
    <property type="entry name" value="SLL1723 PROTEIN"/>
    <property type="match status" value="1"/>
</dbReference>
<dbReference type="Proteomes" id="UP000198862">
    <property type="component" value="Unassembled WGS sequence"/>
</dbReference>
<dbReference type="AlphaFoldDB" id="A0A1I1ET85"/>
<dbReference type="SUPFAM" id="SSF53756">
    <property type="entry name" value="UDP-Glycosyltransferase/glycogen phosphorylase"/>
    <property type="match status" value="1"/>
</dbReference>
<gene>
    <name evidence="2" type="ORF">SAMN02745724_00368</name>
</gene>
<proteinExistence type="predicted"/>
<dbReference type="PANTHER" id="PTHR45947">
    <property type="entry name" value="SULFOQUINOVOSYL TRANSFERASE SQD2"/>
    <property type="match status" value="1"/>
</dbReference>
<dbReference type="InterPro" id="IPR050194">
    <property type="entry name" value="Glycosyltransferase_grp1"/>
</dbReference>
<dbReference type="Pfam" id="PF00534">
    <property type="entry name" value="Glycos_transf_1"/>
    <property type="match status" value="1"/>
</dbReference>
<evidence type="ECO:0000313" key="3">
    <source>
        <dbReference type="Proteomes" id="UP000198862"/>
    </source>
</evidence>